<dbReference type="OrthoDB" id="9806954at2"/>
<evidence type="ECO:0000259" key="10">
    <source>
        <dbReference type="Pfam" id="PF13476"/>
    </source>
</evidence>
<dbReference type="PANTHER" id="PTHR11059">
    <property type="entry name" value="DNA REPAIR PROTEIN RECN"/>
    <property type="match status" value="1"/>
</dbReference>
<keyword evidence="6 8" id="KW-0234">DNA repair</keyword>
<dbReference type="PIRSF" id="PIRSF003128">
    <property type="entry name" value="RecN"/>
    <property type="match status" value="1"/>
</dbReference>
<dbReference type="Pfam" id="PF13476">
    <property type="entry name" value="AAA_23"/>
    <property type="match status" value="1"/>
</dbReference>
<keyword evidence="5" id="KW-0067">ATP-binding</keyword>
<keyword evidence="3" id="KW-0547">Nucleotide-binding</keyword>
<organism evidence="11 12">
    <name type="scientific">Okeania hirsuta</name>
    <dbReference type="NCBI Taxonomy" id="1458930"/>
    <lineage>
        <taxon>Bacteria</taxon>
        <taxon>Bacillati</taxon>
        <taxon>Cyanobacteriota</taxon>
        <taxon>Cyanophyceae</taxon>
        <taxon>Oscillatoriophycideae</taxon>
        <taxon>Oscillatoriales</taxon>
        <taxon>Microcoleaceae</taxon>
        <taxon>Okeania</taxon>
    </lineage>
</organism>
<accession>A0A3N6P693</accession>
<dbReference type="EMBL" id="RCBY01000478">
    <property type="protein sequence ID" value="RQH18225.1"/>
    <property type="molecule type" value="Genomic_DNA"/>
</dbReference>
<evidence type="ECO:0000256" key="1">
    <source>
        <dbReference type="ARBA" id="ARBA00009441"/>
    </source>
</evidence>
<dbReference type="SUPFAM" id="SSF52540">
    <property type="entry name" value="P-loop containing nucleoside triphosphate hydrolases"/>
    <property type="match status" value="1"/>
</dbReference>
<dbReference type="GO" id="GO:0043590">
    <property type="term" value="C:bacterial nucleoid"/>
    <property type="evidence" value="ECO:0007669"/>
    <property type="project" value="TreeGrafter"/>
</dbReference>
<dbReference type="FunFam" id="3.40.50.300:FF:000356">
    <property type="entry name" value="DNA repair protein RecN"/>
    <property type="match status" value="1"/>
</dbReference>
<evidence type="ECO:0000256" key="3">
    <source>
        <dbReference type="ARBA" id="ARBA00022741"/>
    </source>
</evidence>
<proteinExistence type="inferred from homology"/>
<dbReference type="NCBIfam" id="TIGR00634">
    <property type="entry name" value="recN"/>
    <property type="match status" value="1"/>
</dbReference>
<feature type="domain" description="Rad50/SbcC-type AAA" evidence="10">
    <location>
        <begin position="4"/>
        <end position="221"/>
    </location>
</feature>
<dbReference type="InterPro" id="IPR038729">
    <property type="entry name" value="Rad50/SbcC_AAA"/>
</dbReference>
<dbReference type="Proteomes" id="UP000269154">
    <property type="component" value="Unassembled WGS sequence"/>
</dbReference>
<dbReference type="Gene3D" id="3.40.50.300">
    <property type="entry name" value="P-loop containing nucleotide triphosphate hydrolases"/>
    <property type="match status" value="2"/>
</dbReference>
<comment type="function">
    <text evidence="8">May be involved in recombinational repair of damaged DNA.</text>
</comment>
<keyword evidence="12" id="KW-1185">Reference proteome</keyword>
<dbReference type="AlphaFoldDB" id="A0A3N6P693"/>
<dbReference type="GO" id="GO:0006281">
    <property type="term" value="P:DNA repair"/>
    <property type="evidence" value="ECO:0007669"/>
    <property type="project" value="UniProtKB-KW"/>
</dbReference>
<feature type="coiled-coil region" evidence="9">
    <location>
        <begin position="161"/>
        <end position="188"/>
    </location>
</feature>
<name>A0A3N6P693_9CYAN</name>
<dbReference type="InterPro" id="IPR027417">
    <property type="entry name" value="P-loop_NTPase"/>
</dbReference>
<evidence type="ECO:0000313" key="11">
    <source>
        <dbReference type="EMBL" id="RQH18225.1"/>
    </source>
</evidence>
<dbReference type="InterPro" id="IPR004604">
    <property type="entry name" value="DNA_recomb/repair_RecN"/>
</dbReference>
<evidence type="ECO:0000256" key="7">
    <source>
        <dbReference type="ARBA" id="ARBA00033408"/>
    </source>
</evidence>
<keyword evidence="4 8" id="KW-0227">DNA damage</keyword>
<evidence type="ECO:0000256" key="5">
    <source>
        <dbReference type="ARBA" id="ARBA00022840"/>
    </source>
</evidence>
<comment type="caution">
    <text evidence="11">The sequence shown here is derived from an EMBL/GenBank/DDBJ whole genome shotgun (WGS) entry which is preliminary data.</text>
</comment>
<comment type="similarity">
    <text evidence="1 8">Belongs to the RecN family.</text>
</comment>
<evidence type="ECO:0000313" key="12">
    <source>
        <dbReference type="Proteomes" id="UP000269154"/>
    </source>
</evidence>
<dbReference type="GO" id="GO:0009432">
    <property type="term" value="P:SOS response"/>
    <property type="evidence" value="ECO:0007669"/>
    <property type="project" value="TreeGrafter"/>
</dbReference>
<evidence type="ECO:0000256" key="6">
    <source>
        <dbReference type="ARBA" id="ARBA00023204"/>
    </source>
</evidence>
<evidence type="ECO:0000256" key="8">
    <source>
        <dbReference type="PIRNR" id="PIRNR003128"/>
    </source>
</evidence>
<evidence type="ECO:0000256" key="4">
    <source>
        <dbReference type="ARBA" id="ARBA00022763"/>
    </source>
</evidence>
<evidence type="ECO:0000256" key="9">
    <source>
        <dbReference type="SAM" id="Coils"/>
    </source>
</evidence>
<dbReference type="GO" id="GO:0005524">
    <property type="term" value="F:ATP binding"/>
    <property type="evidence" value="ECO:0007669"/>
    <property type="project" value="UniProtKB-KW"/>
</dbReference>
<gene>
    <name evidence="11" type="primary">recN</name>
    <name evidence="11" type="ORF">D5R40_33015</name>
</gene>
<dbReference type="PANTHER" id="PTHR11059:SF0">
    <property type="entry name" value="DNA REPAIR PROTEIN RECN"/>
    <property type="match status" value="1"/>
</dbReference>
<dbReference type="CDD" id="cd03241">
    <property type="entry name" value="ABC_RecN"/>
    <property type="match status" value="2"/>
</dbReference>
<sequence length="593" mass="66324">MLISLRINNFALIDHLDLELSPGLNVFTGETGAGKSIILDALDATLGGKVDRRVIRTGTKRAILEATFELNSSLAEWLGNQEIDPVDGTLVVCSREITCAQTSLRTRSRLNGILVNRKIMDQLRDRLLEITAQGQTLQLGNPNLQREWLDLYGSHPLVQCREAVSIAYQKAQKAKATLENRRQSEQKRLQRIDLLEYQVQELDKSNLTEPQELEQLAQESQRLSHAVELQHQSYQIYQALYQNEGDNSAAADLLGEAETILNDMVNYDSTLKPILEMINEALSQVVEASRQISSYGEELEADPQRLEDVEERIQELKQICRKYGPTLEEAINYYYKIQAELKELQDGGESVEALEKVYLETQKQLQDKCSELSLKRHSAAAKLETNLVEELKPLAMEKVKFQVEITPTTPTITGADQITFCFSPNPGEPLQPLNSIASGGEMSRFLLALKACFSQIEGSGTLVFDEIDVGVSGRVAGAISEKLHQLSRKHQVLCVTHQPIVAAMADNHFNVSKQVVEEISTMDLNLNNQNSEVRTIVRVKNLNNYQRREELAQLASGRPAQEAIAFAESLLTEAATKRRQNLTIPISSSRGES</sequence>
<evidence type="ECO:0000256" key="2">
    <source>
        <dbReference type="ARBA" id="ARBA00021315"/>
    </source>
</evidence>
<dbReference type="GO" id="GO:0006310">
    <property type="term" value="P:DNA recombination"/>
    <property type="evidence" value="ECO:0007669"/>
    <property type="project" value="InterPro"/>
</dbReference>
<protein>
    <recommendedName>
        <fullName evidence="2 8">DNA repair protein RecN</fullName>
    </recommendedName>
    <alternativeName>
        <fullName evidence="7 8">Recombination protein N</fullName>
    </alternativeName>
</protein>
<dbReference type="RefSeq" id="WP_124155811.1">
    <property type="nucleotide sequence ID" value="NZ_CAWOLW010000421.1"/>
</dbReference>
<reference evidence="11 12" key="1">
    <citation type="journal article" date="2018" name="ACS Chem. Biol.">
        <title>Ketoreductase domain dysfunction expands chemodiversity: malyngamide biosynthesis in the cyanobacterium Okeania hirsuta.</title>
        <authorList>
            <person name="Moss N.A."/>
            <person name="Leao T."/>
            <person name="Rankin M."/>
            <person name="McCullough T.M."/>
            <person name="Qu P."/>
            <person name="Korobeynikov A."/>
            <person name="Smith J.L."/>
            <person name="Gerwick L."/>
            <person name="Gerwick W.H."/>
        </authorList>
    </citation>
    <scope>NUCLEOTIDE SEQUENCE [LARGE SCALE GENOMIC DNA]</scope>
    <source>
        <strain evidence="11 12">PAB10Feb10-1</strain>
    </source>
</reference>
<keyword evidence="9" id="KW-0175">Coiled coil</keyword>